<dbReference type="EMBL" id="BGPR01173092">
    <property type="protein sequence ID" value="GBM37679.1"/>
    <property type="molecule type" value="Genomic_DNA"/>
</dbReference>
<sequence length="122" mass="13727">MLMHRNRNVVESQQENYRHLKQDIHEGSVAVHLERIVPIFSPSILIGQSWRPRANDATGRFNPLGLLCLPAFKASASCIHSGYAGNLQAIKRKPVKARQIKAVRKRFLNPPALTVPNSIKKI</sequence>
<evidence type="ECO:0000313" key="1">
    <source>
        <dbReference type="EMBL" id="GBM37634.1"/>
    </source>
</evidence>
<organism evidence="2 3">
    <name type="scientific">Araneus ventricosus</name>
    <name type="common">Orbweaver spider</name>
    <name type="synonym">Epeira ventricosa</name>
    <dbReference type="NCBI Taxonomy" id="182803"/>
    <lineage>
        <taxon>Eukaryota</taxon>
        <taxon>Metazoa</taxon>
        <taxon>Ecdysozoa</taxon>
        <taxon>Arthropoda</taxon>
        <taxon>Chelicerata</taxon>
        <taxon>Arachnida</taxon>
        <taxon>Araneae</taxon>
        <taxon>Araneomorphae</taxon>
        <taxon>Entelegynae</taxon>
        <taxon>Araneoidea</taxon>
        <taxon>Araneidae</taxon>
        <taxon>Araneus</taxon>
    </lineage>
</organism>
<dbReference type="Proteomes" id="UP000499080">
    <property type="component" value="Unassembled WGS sequence"/>
</dbReference>
<protein>
    <submittedName>
        <fullName evidence="2">Uncharacterized protein</fullName>
    </submittedName>
</protein>
<comment type="caution">
    <text evidence="2">The sequence shown here is derived from an EMBL/GenBank/DDBJ whole genome shotgun (WGS) entry which is preliminary data.</text>
</comment>
<evidence type="ECO:0000313" key="2">
    <source>
        <dbReference type="EMBL" id="GBM37679.1"/>
    </source>
</evidence>
<accession>A0A4Y2FBC1</accession>
<gene>
    <name evidence="1" type="ORF">AVEN_140001_1</name>
    <name evidence="2" type="ORF">AVEN_214266_1</name>
</gene>
<evidence type="ECO:0000313" key="3">
    <source>
        <dbReference type="Proteomes" id="UP000499080"/>
    </source>
</evidence>
<reference evidence="2 3" key="1">
    <citation type="journal article" date="2019" name="Sci. Rep.">
        <title>Orb-weaving spider Araneus ventricosus genome elucidates the spidroin gene catalogue.</title>
        <authorList>
            <person name="Kono N."/>
            <person name="Nakamura H."/>
            <person name="Ohtoshi R."/>
            <person name="Moran D.A.P."/>
            <person name="Shinohara A."/>
            <person name="Yoshida Y."/>
            <person name="Fujiwara M."/>
            <person name="Mori M."/>
            <person name="Tomita M."/>
            <person name="Arakawa K."/>
        </authorList>
    </citation>
    <scope>NUCLEOTIDE SEQUENCE [LARGE SCALE GENOMIC DNA]</scope>
</reference>
<name>A0A4Y2FBC1_ARAVE</name>
<dbReference type="EMBL" id="BGPR01173079">
    <property type="protein sequence ID" value="GBM37634.1"/>
    <property type="molecule type" value="Genomic_DNA"/>
</dbReference>
<dbReference type="AlphaFoldDB" id="A0A4Y2FBC1"/>
<keyword evidence="3" id="KW-1185">Reference proteome</keyword>
<proteinExistence type="predicted"/>